<dbReference type="Pfam" id="PF02737">
    <property type="entry name" value="3HCDH_N"/>
    <property type="match status" value="1"/>
</dbReference>
<organism evidence="2 3">
    <name type="scientific">Salinimicrobium sediminis</name>
    <dbReference type="NCBI Taxonomy" id="1343891"/>
    <lineage>
        <taxon>Bacteria</taxon>
        <taxon>Pseudomonadati</taxon>
        <taxon>Bacteroidota</taxon>
        <taxon>Flavobacteriia</taxon>
        <taxon>Flavobacteriales</taxon>
        <taxon>Flavobacteriaceae</taxon>
        <taxon>Salinimicrobium</taxon>
    </lineage>
</organism>
<dbReference type="RefSeq" id="WP_097056039.1">
    <property type="nucleotide sequence ID" value="NZ_OCMF01000002.1"/>
</dbReference>
<keyword evidence="3" id="KW-1185">Reference proteome</keyword>
<protein>
    <submittedName>
        <fullName evidence="2">3-hydroxyacyl-CoA dehydrogenase, NAD binding domain</fullName>
    </submittedName>
</protein>
<dbReference type="OrthoDB" id="9771883at2"/>
<dbReference type="InterPro" id="IPR006168">
    <property type="entry name" value="G3P_DH_NAD-dep"/>
</dbReference>
<dbReference type="GO" id="GO:0016491">
    <property type="term" value="F:oxidoreductase activity"/>
    <property type="evidence" value="ECO:0007669"/>
    <property type="project" value="TreeGrafter"/>
</dbReference>
<dbReference type="Proteomes" id="UP000219193">
    <property type="component" value="Unassembled WGS sequence"/>
</dbReference>
<dbReference type="PRINTS" id="PR00077">
    <property type="entry name" value="GPDHDRGNASE"/>
</dbReference>
<feature type="domain" description="3-hydroxyacyl-CoA dehydrogenase NAD binding" evidence="1">
    <location>
        <begin position="5"/>
        <end position="182"/>
    </location>
</feature>
<dbReference type="GO" id="GO:0006072">
    <property type="term" value="P:glycerol-3-phosphate metabolic process"/>
    <property type="evidence" value="ECO:0007669"/>
    <property type="project" value="InterPro"/>
</dbReference>
<dbReference type="Gene3D" id="3.40.50.720">
    <property type="entry name" value="NAD(P)-binding Rossmann-like Domain"/>
    <property type="match status" value="1"/>
</dbReference>
<dbReference type="EMBL" id="OCMF01000002">
    <property type="protein sequence ID" value="SOC80253.1"/>
    <property type="molecule type" value="Genomic_DNA"/>
</dbReference>
<dbReference type="InterPro" id="IPR006176">
    <property type="entry name" value="3-OHacyl-CoA_DH_NAD-bd"/>
</dbReference>
<dbReference type="PANTHER" id="PTHR48075">
    <property type="entry name" value="3-HYDROXYACYL-COA DEHYDROGENASE FAMILY PROTEIN"/>
    <property type="match status" value="1"/>
</dbReference>
<dbReference type="AlphaFoldDB" id="A0A285X4I0"/>
<reference evidence="3" key="1">
    <citation type="submission" date="2017-09" db="EMBL/GenBank/DDBJ databases">
        <authorList>
            <person name="Varghese N."/>
            <person name="Submissions S."/>
        </authorList>
    </citation>
    <scope>NUCLEOTIDE SEQUENCE [LARGE SCALE GENOMIC DNA]</scope>
    <source>
        <strain evidence="3">CGMCC 1.12641</strain>
    </source>
</reference>
<dbReference type="SUPFAM" id="SSF51735">
    <property type="entry name" value="NAD(P)-binding Rossmann-fold domains"/>
    <property type="match status" value="1"/>
</dbReference>
<evidence type="ECO:0000259" key="1">
    <source>
        <dbReference type="Pfam" id="PF02737"/>
    </source>
</evidence>
<evidence type="ECO:0000313" key="3">
    <source>
        <dbReference type="Proteomes" id="UP000219193"/>
    </source>
</evidence>
<name>A0A285X4I0_9FLAO</name>
<evidence type="ECO:0000313" key="2">
    <source>
        <dbReference type="EMBL" id="SOC80253.1"/>
    </source>
</evidence>
<sequence>MKIKKVTVFGTGNFGARVAFHTAFNRIDVTVYDRDYSLLEEARTKFREFADIYVKDFGATQEEVETALANIAYSMDITEAAGNADLIIEALPEDLSVKKNFYTELQKTAPKDAIFASTSAGLDPVELSEASGRVDKFVNFHFPVDMDPAGTSEIICLPTIDSTIVDTITQFAEELEMQVIVRKMEQQD</sequence>
<proteinExistence type="predicted"/>
<dbReference type="PANTHER" id="PTHR48075:SF5">
    <property type="entry name" value="3-HYDROXYBUTYRYL-COA DEHYDROGENASE"/>
    <property type="match status" value="1"/>
</dbReference>
<dbReference type="GO" id="GO:0070403">
    <property type="term" value="F:NAD+ binding"/>
    <property type="evidence" value="ECO:0007669"/>
    <property type="project" value="InterPro"/>
</dbReference>
<gene>
    <name evidence="2" type="ORF">SAMN06296241_1799</name>
</gene>
<dbReference type="InterPro" id="IPR036291">
    <property type="entry name" value="NAD(P)-bd_dom_sf"/>
</dbReference>
<dbReference type="GO" id="GO:0006631">
    <property type="term" value="P:fatty acid metabolic process"/>
    <property type="evidence" value="ECO:0007669"/>
    <property type="project" value="InterPro"/>
</dbReference>
<accession>A0A285X4I0</accession>